<feature type="non-terminal residue" evidence="1">
    <location>
        <position position="1"/>
    </location>
</feature>
<organism evidence="1">
    <name type="scientific">Lepeophtheirus salmonis</name>
    <name type="common">Salmon louse</name>
    <name type="synonym">Caligus salmonis</name>
    <dbReference type="NCBI Taxonomy" id="72036"/>
    <lineage>
        <taxon>Eukaryota</taxon>
        <taxon>Metazoa</taxon>
        <taxon>Ecdysozoa</taxon>
        <taxon>Arthropoda</taxon>
        <taxon>Crustacea</taxon>
        <taxon>Multicrustacea</taxon>
        <taxon>Hexanauplia</taxon>
        <taxon>Copepoda</taxon>
        <taxon>Siphonostomatoida</taxon>
        <taxon>Caligidae</taxon>
        <taxon>Lepeophtheirus</taxon>
    </lineage>
</organism>
<dbReference type="EMBL" id="HACA01002164">
    <property type="protein sequence ID" value="CDW19525.1"/>
    <property type="molecule type" value="Transcribed_RNA"/>
</dbReference>
<protein>
    <submittedName>
        <fullName evidence="1">Uncharacterized protein</fullName>
    </submittedName>
</protein>
<proteinExistence type="predicted"/>
<evidence type="ECO:0000313" key="1">
    <source>
        <dbReference type="EMBL" id="CDW19525.1"/>
    </source>
</evidence>
<reference evidence="1" key="1">
    <citation type="submission" date="2014-05" db="EMBL/GenBank/DDBJ databases">
        <authorList>
            <person name="Chronopoulou M."/>
        </authorList>
    </citation>
    <scope>NUCLEOTIDE SEQUENCE</scope>
    <source>
        <tissue evidence="1">Whole organism</tissue>
    </source>
</reference>
<accession>A0A0K2T157</accession>
<sequence>LGYLWVYLYFYPSILQARNTKISHNQVSPVQSATQCTKVLNLTIYIVEIHFLVFDLHRSSWCSW</sequence>
<name>A0A0K2T157_LEPSM</name>
<dbReference type="AlphaFoldDB" id="A0A0K2T157"/>